<dbReference type="HOGENOM" id="CLU_2557544_0_0_6"/>
<organism evidence="1 2">
    <name type="scientific">Xylella fastidiosa subsp. sandyi Ann-1</name>
    <dbReference type="NCBI Taxonomy" id="155920"/>
    <lineage>
        <taxon>Bacteria</taxon>
        <taxon>Pseudomonadati</taxon>
        <taxon>Pseudomonadota</taxon>
        <taxon>Gammaproteobacteria</taxon>
        <taxon>Lysobacterales</taxon>
        <taxon>Lysobacteraceae</taxon>
        <taxon>Xylella</taxon>
    </lineage>
</organism>
<evidence type="ECO:0000313" key="1">
    <source>
        <dbReference type="EMBL" id="AIC10251.1"/>
    </source>
</evidence>
<reference evidence="1 2" key="1">
    <citation type="submission" date="2013-08" db="EMBL/GenBank/DDBJ databases">
        <authorList>
            <person name="Stouthamer R."/>
            <person name="Nunney L."/>
        </authorList>
    </citation>
    <scope>NUCLEOTIDE SEQUENCE [LARGE SCALE GENOMIC DNA]</scope>
    <source>
        <strain evidence="2">ann-1</strain>
    </source>
</reference>
<name>A0A060HA42_XYLFS</name>
<gene>
    <name evidence="1" type="ORF">D934_08680</name>
</gene>
<protein>
    <submittedName>
        <fullName evidence="1">Uncharacterized protein</fullName>
    </submittedName>
</protein>
<accession>A0A060HA42</accession>
<proteinExistence type="predicted"/>
<dbReference type="KEGG" id="xfs:D934_08680"/>
<dbReference type="AlphaFoldDB" id="A0A060HA42"/>
<sequence>MISGKQTLRLKCLTRPFGGPVKIDLTPAVQKIFEQYAQIYGLACVEEAVEHAARRAIERSYLLRVRSSHSVVEKGRVIHLEGFIKAFRSTSWK</sequence>
<dbReference type="PATRIC" id="fig|155920.8.peg.2008"/>
<dbReference type="Proteomes" id="UP000027215">
    <property type="component" value="Chromosome"/>
</dbReference>
<dbReference type="EMBL" id="CP006696">
    <property type="protein sequence ID" value="AIC10251.1"/>
    <property type="molecule type" value="Genomic_DNA"/>
</dbReference>
<evidence type="ECO:0000313" key="2">
    <source>
        <dbReference type="Proteomes" id="UP000027215"/>
    </source>
</evidence>